<evidence type="ECO:0000256" key="1">
    <source>
        <dbReference type="ARBA" id="ARBA00004429"/>
    </source>
</evidence>
<proteinExistence type="inferred from homology"/>
<dbReference type="GO" id="GO:0015740">
    <property type="term" value="P:C4-dicarboxylate transport"/>
    <property type="evidence" value="ECO:0007669"/>
    <property type="project" value="TreeGrafter"/>
</dbReference>
<keyword evidence="7 9" id="KW-0472">Membrane</keyword>
<dbReference type="OrthoDB" id="2877624at2"/>
<dbReference type="InterPro" id="IPR007387">
    <property type="entry name" value="TRAP_DctQ"/>
</dbReference>
<comment type="subcellular location">
    <subcellularLocation>
        <location evidence="1 9">Cell inner membrane</location>
        <topology evidence="1 9">Multi-pass membrane protein</topology>
    </subcellularLocation>
</comment>
<dbReference type="GO" id="GO:0005886">
    <property type="term" value="C:plasma membrane"/>
    <property type="evidence" value="ECO:0007669"/>
    <property type="project" value="UniProtKB-SubCell"/>
</dbReference>
<dbReference type="PANTHER" id="PTHR35011:SF10">
    <property type="entry name" value="TRAP TRANSPORTER SMALL PERMEASE PROTEIN"/>
    <property type="match status" value="1"/>
</dbReference>
<evidence type="ECO:0000256" key="4">
    <source>
        <dbReference type="ARBA" id="ARBA00022519"/>
    </source>
</evidence>
<evidence type="ECO:0000256" key="5">
    <source>
        <dbReference type="ARBA" id="ARBA00022692"/>
    </source>
</evidence>
<feature type="domain" description="Tripartite ATP-independent periplasmic transporters DctQ component" evidence="10">
    <location>
        <begin position="30"/>
        <end position="154"/>
    </location>
</feature>
<organism evidence="11 12">
    <name type="scientific">Alloyangia pacifica</name>
    <dbReference type="NCBI Taxonomy" id="311180"/>
    <lineage>
        <taxon>Bacteria</taxon>
        <taxon>Pseudomonadati</taxon>
        <taxon>Pseudomonadota</taxon>
        <taxon>Alphaproteobacteria</taxon>
        <taxon>Rhodobacterales</taxon>
        <taxon>Roseobacteraceae</taxon>
        <taxon>Alloyangia</taxon>
    </lineage>
</organism>
<keyword evidence="12" id="KW-1185">Reference proteome</keyword>
<dbReference type="Proteomes" id="UP000199392">
    <property type="component" value="Unassembled WGS sequence"/>
</dbReference>
<evidence type="ECO:0000256" key="9">
    <source>
        <dbReference type="RuleBase" id="RU369079"/>
    </source>
</evidence>
<evidence type="ECO:0000256" key="2">
    <source>
        <dbReference type="ARBA" id="ARBA00022448"/>
    </source>
</evidence>
<evidence type="ECO:0000256" key="8">
    <source>
        <dbReference type="ARBA" id="ARBA00038436"/>
    </source>
</evidence>
<protein>
    <recommendedName>
        <fullName evidence="9">TRAP transporter small permease protein</fullName>
    </recommendedName>
</protein>
<comment type="function">
    <text evidence="9">Part of the tripartite ATP-independent periplasmic (TRAP) transport system.</text>
</comment>
<keyword evidence="4 9" id="KW-0997">Cell inner membrane</keyword>
<dbReference type="Pfam" id="PF04290">
    <property type="entry name" value="DctQ"/>
    <property type="match status" value="1"/>
</dbReference>
<feature type="transmembrane region" description="Helical" evidence="9">
    <location>
        <begin position="12"/>
        <end position="38"/>
    </location>
</feature>
<feature type="transmembrane region" description="Helical" evidence="9">
    <location>
        <begin position="133"/>
        <end position="154"/>
    </location>
</feature>
<evidence type="ECO:0000259" key="10">
    <source>
        <dbReference type="Pfam" id="PF04290"/>
    </source>
</evidence>
<sequence length="174" mass="18899">MQTLETLRRRYGALLSLCGTAAGVLIFAVMLLVVANVIMRYAFNQPVTGTLELTESALPLIIFLSLALTQMHGGHIKVVLLTQRLPKGLARAAKVLAMLAGFVLFAWAAYAGWLMAAKSFAIGELERGSIRFPIWPIKFAICFGLGLLAIQYLLDGIWVALGGTLDDDSDEVME</sequence>
<accession>A0A1I6VW12</accession>
<feature type="transmembrane region" description="Helical" evidence="9">
    <location>
        <begin position="92"/>
        <end position="113"/>
    </location>
</feature>
<dbReference type="EMBL" id="FOZW01000013">
    <property type="protein sequence ID" value="SFT17887.1"/>
    <property type="molecule type" value="Genomic_DNA"/>
</dbReference>
<dbReference type="GO" id="GO:0022857">
    <property type="term" value="F:transmembrane transporter activity"/>
    <property type="evidence" value="ECO:0007669"/>
    <property type="project" value="UniProtKB-UniRule"/>
</dbReference>
<dbReference type="AlphaFoldDB" id="A0A1I6VW12"/>
<evidence type="ECO:0000313" key="12">
    <source>
        <dbReference type="Proteomes" id="UP000199392"/>
    </source>
</evidence>
<keyword evidence="3" id="KW-1003">Cell membrane</keyword>
<dbReference type="InterPro" id="IPR055348">
    <property type="entry name" value="DctQ"/>
</dbReference>
<keyword evidence="2 9" id="KW-0813">Transport</keyword>
<gene>
    <name evidence="11" type="ORF">SAMN04488050_11356</name>
</gene>
<keyword evidence="5 9" id="KW-0812">Transmembrane</keyword>
<dbReference type="RefSeq" id="WP_092429125.1">
    <property type="nucleotide sequence ID" value="NZ_FNCL01000013.1"/>
</dbReference>
<evidence type="ECO:0000256" key="7">
    <source>
        <dbReference type="ARBA" id="ARBA00023136"/>
    </source>
</evidence>
<comment type="subunit">
    <text evidence="9">The complex comprises the extracytoplasmic solute receptor protein and the two transmembrane proteins.</text>
</comment>
<evidence type="ECO:0000256" key="6">
    <source>
        <dbReference type="ARBA" id="ARBA00022989"/>
    </source>
</evidence>
<name>A0A1I6VW12_9RHOB</name>
<reference evidence="12" key="1">
    <citation type="submission" date="2016-10" db="EMBL/GenBank/DDBJ databases">
        <authorList>
            <person name="Varghese N."/>
            <person name="Submissions S."/>
        </authorList>
    </citation>
    <scope>NUCLEOTIDE SEQUENCE [LARGE SCALE GENOMIC DNA]</scope>
    <source>
        <strain evidence="12">DSM 26894</strain>
    </source>
</reference>
<dbReference type="PANTHER" id="PTHR35011">
    <property type="entry name" value="2,3-DIKETO-L-GULONATE TRAP TRANSPORTER SMALL PERMEASE PROTEIN YIAM"/>
    <property type="match status" value="1"/>
</dbReference>
<comment type="similarity">
    <text evidence="8 9">Belongs to the TRAP transporter small permease family.</text>
</comment>
<evidence type="ECO:0000256" key="3">
    <source>
        <dbReference type="ARBA" id="ARBA00022475"/>
    </source>
</evidence>
<dbReference type="STRING" id="311180.SAMN04488050_11356"/>
<feature type="transmembrane region" description="Helical" evidence="9">
    <location>
        <begin position="58"/>
        <end position="80"/>
    </location>
</feature>
<keyword evidence="6 9" id="KW-1133">Transmembrane helix</keyword>
<evidence type="ECO:0000313" key="11">
    <source>
        <dbReference type="EMBL" id="SFT17887.1"/>
    </source>
</evidence>